<accession>A0AAD3CHI1</accession>
<sequence>MAVLQCDPKNCIAPHKFDLVMGLFSTFVGSVLVSKDSVLNHEQDELVRSVVFIAWGLGTAWKVYVHVKDFGYKVSPYEEYKIMDAQERLKKGSTSCRNVLFIFVVGTVSQTQTPCHLCTRSLFVYIQE</sequence>
<comment type="caution">
    <text evidence="1">The sequence shown here is derived from an EMBL/GenBank/DDBJ whole genome shotgun (WGS) entry which is preliminary data.</text>
</comment>
<name>A0AAD3CHI1_9STRA</name>
<proteinExistence type="predicted"/>
<reference evidence="1 2" key="1">
    <citation type="journal article" date="2021" name="Sci. Rep.">
        <title>The genome of the diatom Chaetoceros tenuissimus carries an ancient integrated fragment of an extant virus.</title>
        <authorList>
            <person name="Hongo Y."/>
            <person name="Kimura K."/>
            <person name="Takaki Y."/>
            <person name="Yoshida Y."/>
            <person name="Baba S."/>
            <person name="Kobayashi G."/>
            <person name="Nagasaki K."/>
            <person name="Hano T."/>
            <person name="Tomaru Y."/>
        </authorList>
    </citation>
    <scope>NUCLEOTIDE SEQUENCE [LARGE SCALE GENOMIC DNA]</scope>
    <source>
        <strain evidence="1 2">NIES-3715</strain>
    </source>
</reference>
<keyword evidence="2" id="KW-1185">Reference proteome</keyword>
<evidence type="ECO:0000313" key="1">
    <source>
        <dbReference type="EMBL" id="GFH44924.1"/>
    </source>
</evidence>
<dbReference type="EMBL" id="BLLK01000020">
    <property type="protein sequence ID" value="GFH44924.1"/>
    <property type="molecule type" value="Genomic_DNA"/>
</dbReference>
<dbReference type="Proteomes" id="UP001054902">
    <property type="component" value="Unassembled WGS sequence"/>
</dbReference>
<dbReference type="AlphaFoldDB" id="A0AAD3CHI1"/>
<organism evidence="1 2">
    <name type="scientific">Chaetoceros tenuissimus</name>
    <dbReference type="NCBI Taxonomy" id="426638"/>
    <lineage>
        <taxon>Eukaryota</taxon>
        <taxon>Sar</taxon>
        <taxon>Stramenopiles</taxon>
        <taxon>Ochrophyta</taxon>
        <taxon>Bacillariophyta</taxon>
        <taxon>Coscinodiscophyceae</taxon>
        <taxon>Chaetocerotophycidae</taxon>
        <taxon>Chaetocerotales</taxon>
        <taxon>Chaetocerotaceae</taxon>
        <taxon>Chaetoceros</taxon>
    </lineage>
</organism>
<gene>
    <name evidence="1" type="ORF">CTEN210_01398</name>
</gene>
<protein>
    <submittedName>
        <fullName evidence="1">Uncharacterized protein</fullName>
    </submittedName>
</protein>
<evidence type="ECO:0000313" key="2">
    <source>
        <dbReference type="Proteomes" id="UP001054902"/>
    </source>
</evidence>